<evidence type="ECO:0000259" key="1">
    <source>
        <dbReference type="Pfam" id="PF22525"/>
    </source>
</evidence>
<dbReference type="Pfam" id="PF22525">
    <property type="entry name" value="H2TH_5"/>
    <property type="match status" value="1"/>
</dbReference>
<evidence type="ECO:0000313" key="3">
    <source>
        <dbReference type="Proteomes" id="UP000016536"/>
    </source>
</evidence>
<keyword evidence="3" id="KW-1185">Reference proteome</keyword>
<comment type="caution">
    <text evidence="2">The sequence shown here is derived from an EMBL/GenBank/DDBJ whole genome shotgun (WGS) entry which is preliminary data.</text>
</comment>
<accession>U1QKT8</accession>
<dbReference type="InterPro" id="IPR010979">
    <property type="entry name" value="Ribosomal_uS13-like_H2TH"/>
</dbReference>
<dbReference type="NCBIfam" id="NF041260">
    <property type="entry name" value="actino_IHF"/>
    <property type="match status" value="1"/>
</dbReference>
<evidence type="ECO:0000313" key="2">
    <source>
        <dbReference type="EMBL" id="ERH22394.1"/>
    </source>
</evidence>
<feature type="domain" description="Integration host factor-like helix-two turn-helix" evidence="1">
    <location>
        <begin position="48"/>
        <end position="118"/>
    </location>
</feature>
<proteinExistence type="predicted"/>
<dbReference type="InterPro" id="IPR055201">
    <property type="entry name" value="IHF-like_H2TH"/>
</dbReference>
<reference evidence="2 3" key="1">
    <citation type="submission" date="2013-08" db="EMBL/GenBank/DDBJ databases">
        <authorList>
            <person name="Weinstock G."/>
            <person name="Sodergren E."/>
            <person name="Wylie T."/>
            <person name="Fulton L."/>
            <person name="Fulton R."/>
            <person name="Fronick C."/>
            <person name="O'Laughlin M."/>
            <person name="Godfrey J."/>
            <person name="Miner T."/>
            <person name="Herter B."/>
            <person name="Appelbaum E."/>
            <person name="Cordes M."/>
            <person name="Lek S."/>
            <person name="Wollam A."/>
            <person name="Pepin K.H."/>
            <person name="Palsikar V.B."/>
            <person name="Mitreva M."/>
            <person name="Wilson R.K."/>
        </authorList>
    </citation>
    <scope>NUCLEOTIDE SEQUENCE [LARGE SCALE GENOMIC DNA]</scope>
    <source>
        <strain evidence="2 3">F0542</strain>
    </source>
</reference>
<name>U1QKT8_9ACTO</name>
<protein>
    <submittedName>
        <fullName evidence="2">MIHF protein</fullName>
    </submittedName>
</protein>
<dbReference type="GO" id="GO:0003676">
    <property type="term" value="F:nucleic acid binding"/>
    <property type="evidence" value="ECO:0007669"/>
    <property type="project" value="InterPro"/>
</dbReference>
<sequence>MLVVRVTGIGLGEETTMTLPTLTPEQRAEALEKAAAARSQRARIKSELKSGELKLSEFFAASETDEVLGKMKVRALLVSLPRVGTTTADAILEDVRIAESRRVRGLGANQRAALVERFG</sequence>
<organism evidence="2 3">
    <name type="scientific">Actinomyces johnsonii F0542</name>
    <dbReference type="NCBI Taxonomy" id="1321818"/>
    <lineage>
        <taxon>Bacteria</taxon>
        <taxon>Bacillati</taxon>
        <taxon>Actinomycetota</taxon>
        <taxon>Actinomycetes</taxon>
        <taxon>Actinomycetales</taxon>
        <taxon>Actinomycetaceae</taxon>
        <taxon>Actinomyces</taxon>
    </lineage>
</organism>
<dbReference type="Gene3D" id="1.10.8.50">
    <property type="match status" value="1"/>
</dbReference>
<dbReference type="AlphaFoldDB" id="U1QKT8"/>
<dbReference type="InterPro" id="IPR047806">
    <property type="entry name" value="IHF_actinobact"/>
</dbReference>
<dbReference type="Proteomes" id="UP000016536">
    <property type="component" value="Unassembled WGS sequence"/>
</dbReference>
<dbReference type="SUPFAM" id="SSF46946">
    <property type="entry name" value="S13-like H2TH domain"/>
    <property type="match status" value="1"/>
</dbReference>
<dbReference type="PATRIC" id="fig|1321818.3.peg.2195"/>
<gene>
    <name evidence="2" type="ORF">HMPREF1979_02628</name>
</gene>
<dbReference type="HOGENOM" id="CLU_151796_1_0_11"/>
<dbReference type="EMBL" id="AWSE01000177">
    <property type="protein sequence ID" value="ERH22394.1"/>
    <property type="molecule type" value="Genomic_DNA"/>
</dbReference>